<dbReference type="Pfam" id="PF00072">
    <property type="entry name" value="Response_reg"/>
    <property type="match status" value="1"/>
</dbReference>
<name>A0A381PTG5_9ZZZZ</name>
<dbReference type="AlphaFoldDB" id="A0A381PTG5"/>
<reference evidence="3" key="1">
    <citation type="submission" date="2018-05" db="EMBL/GenBank/DDBJ databases">
        <authorList>
            <person name="Lanie J.A."/>
            <person name="Ng W.-L."/>
            <person name="Kazmierczak K.M."/>
            <person name="Andrzejewski T.M."/>
            <person name="Davidsen T.M."/>
            <person name="Wayne K.J."/>
            <person name="Tettelin H."/>
            <person name="Glass J.I."/>
            <person name="Rusch D."/>
            <person name="Podicherti R."/>
            <person name="Tsui H.-C.T."/>
            <person name="Winkler M.E."/>
        </authorList>
    </citation>
    <scope>NUCLEOTIDE SEQUENCE</scope>
</reference>
<dbReference type="CDD" id="cd00156">
    <property type="entry name" value="REC"/>
    <property type="match status" value="1"/>
</dbReference>
<sequence length="518" mass="61204">MNKQIYKILWVDDEIDLLKPYILFLEEKNYSVITFNNPYSLLNHIKVNNDYDLILIDENMPGKTGLSLLSDIKIISSTTPVIMITKNEAEDIMNEAIASEISDYLIKPLNPNQILMSVKKVLENKSIINQSLKTNYTNFFNSLSKNIDEANSFDSWINIYNQLIKWDLDIEKSSERGFDEILFSQKREANKKFCDFIIENYKNWMRGSKNRPIMSHDIMKKLVFPKIDHRSIFFILIDNFRYDQWKIIENYVSSLFYIKNEKPYFSILPTTTEYSRNSIFSSLLPLEISKIEADVWDIDEKGKNNYEFELLDRNLKREGFDFKHSYNKIIHYDDGIKLINKLPNLLNYKFNSLVFNFVDMLSHARSEMKLFKNLAYDEKSYRSLTLSWFKNSPLNEVLKFLSSHNVKVIITTDHGTVRVDKPIKVVGDKNTNTNLRFKKGKNLNFNNDDLFVCMDPKNFMLPQENISTSYVFSRENQYLIYPQDYNYHAKNFKDSFQHGGISLEEMIIPFIELESKYN</sequence>
<dbReference type="InterPro" id="IPR050595">
    <property type="entry name" value="Bact_response_regulator"/>
</dbReference>
<dbReference type="InterPro" id="IPR011006">
    <property type="entry name" value="CheY-like_superfamily"/>
</dbReference>
<gene>
    <name evidence="3" type="ORF">METZ01_LOCUS23200</name>
</gene>
<dbReference type="PANTHER" id="PTHR44591">
    <property type="entry name" value="STRESS RESPONSE REGULATOR PROTEIN 1"/>
    <property type="match status" value="1"/>
</dbReference>
<evidence type="ECO:0000313" key="3">
    <source>
        <dbReference type="EMBL" id="SUZ70346.1"/>
    </source>
</evidence>
<dbReference type="GO" id="GO:0000160">
    <property type="term" value="P:phosphorelay signal transduction system"/>
    <property type="evidence" value="ECO:0007669"/>
    <property type="project" value="InterPro"/>
</dbReference>
<feature type="domain" description="Response regulatory" evidence="2">
    <location>
        <begin position="7"/>
        <end position="122"/>
    </location>
</feature>
<dbReference type="SUPFAM" id="SSF52172">
    <property type="entry name" value="CheY-like"/>
    <property type="match status" value="1"/>
</dbReference>
<proteinExistence type="predicted"/>
<protein>
    <recommendedName>
        <fullName evidence="2">Response regulatory domain-containing protein</fullName>
    </recommendedName>
</protein>
<evidence type="ECO:0000256" key="1">
    <source>
        <dbReference type="ARBA" id="ARBA00022553"/>
    </source>
</evidence>
<evidence type="ECO:0000259" key="2">
    <source>
        <dbReference type="PROSITE" id="PS50110"/>
    </source>
</evidence>
<dbReference type="PANTHER" id="PTHR44591:SF3">
    <property type="entry name" value="RESPONSE REGULATORY DOMAIN-CONTAINING PROTEIN"/>
    <property type="match status" value="1"/>
</dbReference>
<dbReference type="Gene3D" id="3.40.50.2300">
    <property type="match status" value="1"/>
</dbReference>
<organism evidence="3">
    <name type="scientific">marine metagenome</name>
    <dbReference type="NCBI Taxonomy" id="408172"/>
    <lineage>
        <taxon>unclassified sequences</taxon>
        <taxon>metagenomes</taxon>
        <taxon>ecological metagenomes</taxon>
    </lineage>
</organism>
<dbReference type="PROSITE" id="PS50110">
    <property type="entry name" value="RESPONSE_REGULATORY"/>
    <property type="match status" value="1"/>
</dbReference>
<dbReference type="SMART" id="SM00448">
    <property type="entry name" value="REC"/>
    <property type="match status" value="1"/>
</dbReference>
<keyword evidence="1" id="KW-0597">Phosphoprotein</keyword>
<dbReference type="EMBL" id="UINC01001088">
    <property type="protein sequence ID" value="SUZ70346.1"/>
    <property type="molecule type" value="Genomic_DNA"/>
</dbReference>
<dbReference type="Pfam" id="PF08665">
    <property type="entry name" value="PglZ"/>
    <property type="match status" value="1"/>
</dbReference>
<accession>A0A381PTG5</accession>
<dbReference type="InterPro" id="IPR001789">
    <property type="entry name" value="Sig_transdc_resp-reg_receiver"/>
</dbReference>